<name>A0A0G0MBQ8_9BACT</name>
<evidence type="ECO:0000259" key="1">
    <source>
        <dbReference type="Pfam" id="PF00723"/>
    </source>
</evidence>
<dbReference type="SUPFAM" id="SSF48208">
    <property type="entry name" value="Six-hairpin glycosidases"/>
    <property type="match status" value="1"/>
</dbReference>
<dbReference type="PANTHER" id="PTHR31616">
    <property type="entry name" value="TREHALASE"/>
    <property type="match status" value="1"/>
</dbReference>
<dbReference type="GO" id="GO:0005975">
    <property type="term" value="P:carbohydrate metabolic process"/>
    <property type="evidence" value="ECO:0007669"/>
    <property type="project" value="InterPro"/>
</dbReference>
<dbReference type="InterPro" id="IPR011613">
    <property type="entry name" value="GH15-like"/>
</dbReference>
<dbReference type="EMBL" id="LBWA01000008">
    <property type="protein sequence ID" value="KKQ97800.1"/>
    <property type="molecule type" value="Genomic_DNA"/>
</dbReference>
<dbReference type="Pfam" id="PF00723">
    <property type="entry name" value="Glyco_hydro_15"/>
    <property type="match status" value="1"/>
</dbReference>
<evidence type="ECO:0000313" key="3">
    <source>
        <dbReference type="Proteomes" id="UP000034325"/>
    </source>
</evidence>
<comment type="caution">
    <text evidence="2">The sequence shown here is derived from an EMBL/GenBank/DDBJ whole genome shotgun (WGS) entry which is preliminary data.</text>
</comment>
<dbReference type="Gene3D" id="1.50.10.10">
    <property type="match status" value="2"/>
</dbReference>
<dbReference type="Proteomes" id="UP000034325">
    <property type="component" value="Unassembled WGS sequence"/>
</dbReference>
<dbReference type="AlphaFoldDB" id="A0A0G0MBQ8"/>
<dbReference type="InterPro" id="IPR012341">
    <property type="entry name" value="6hp_glycosidase-like_sf"/>
</dbReference>
<protein>
    <submittedName>
        <fullName evidence="2">Glycoside hydrolase 15-related protein</fullName>
    </submittedName>
</protein>
<dbReference type="PANTHER" id="PTHR31616:SF0">
    <property type="entry name" value="GLUCAN 1,4-ALPHA-GLUCOSIDASE"/>
    <property type="match status" value="1"/>
</dbReference>
<feature type="domain" description="GH15-like" evidence="1">
    <location>
        <begin position="21"/>
        <end position="252"/>
    </location>
</feature>
<dbReference type="InterPro" id="IPR008928">
    <property type="entry name" value="6-hairpin_glycosidase_sf"/>
</dbReference>
<gene>
    <name evidence="2" type="ORF">UT23_C0008G0073</name>
</gene>
<accession>A0A0G0MBQ8</accession>
<dbReference type="GO" id="GO:0004553">
    <property type="term" value="F:hydrolase activity, hydrolyzing O-glycosyl compounds"/>
    <property type="evidence" value="ECO:0007669"/>
    <property type="project" value="UniProtKB-ARBA"/>
</dbReference>
<keyword evidence="2" id="KW-0378">Hydrolase</keyword>
<proteinExistence type="predicted"/>
<evidence type="ECO:0000313" key="2">
    <source>
        <dbReference type="EMBL" id="KKQ97800.1"/>
    </source>
</evidence>
<reference evidence="2 3" key="1">
    <citation type="journal article" date="2015" name="Nature">
        <title>rRNA introns, odd ribosomes, and small enigmatic genomes across a large radiation of phyla.</title>
        <authorList>
            <person name="Brown C.T."/>
            <person name="Hug L.A."/>
            <person name="Thomas B.C."/>
            <person name="Sharon I."/>
            <person name="Castelle C.J."/>
            <person name="Singh A."/>
            <person name="Wilkins M.J."/>
            <person name="Williams K.H."/>
            <person name="Banfield J.F."/>
        </authorList>
    </citation>
    <scope>NUCLEOTIDE SEQUENCE [LARGE SCALE GENOMIC DNA]</scope>
</reference>
<organism evidence="2 3">
    <name type="scientific">Candidatus Woesebacteria bacterium GW2011_GWA1_39_12</name>
    <dbReference type="NCBI Taxonomy" id="1618549"/>
    <lineage>
        <taxon>Bacteria</taxon>
        <taxon>Candidatus Woeseibacteriota</taxon>
    </lineage>
</organism>
<sequence length="356" mass="41782">MARLTYAELIAKHLKILKNLKTKSGLFLASKKGIKTGYDKSWLRDNFYETIAFEIIGDWKTVEKTYKVVLDIFLKFEDKIDWAIKEKPLETYKRIHARFHPDTLEEFWEEWGNKQNDTIGCILYRLGELEINQKRSVIKTPEHVRIVNKLVRYLEAIEYWHDRDQGIWEIDDEVHSSSIGACIAGLKSISKVPQIEVPIWLVKKGQDALNNMLPRESEKKFVDLALLSLIWPYEMVNENQRIQILENVEYHLEKEKGVIRYKGDHYYNRNADGISEEAEWTFGLSWLAIIYEKLGNKQKAQELIKNLIAIDTPEGMPELYFSNSPEYNDNTPLGWSESLFIVALYQMERLEEKTNG</sequence>